<dbReference type="GO" id="GO:0007218">
    <property type="term" value="P:neuropeptide signaling pathway"/>
    <property type="evidence" value="ECO:0007669"/>
    <property type="project" value="InterPro"/>
</dbReference>
<evidence type="ECO:0000256" key="4">
    <source>
        <dbReference type="ARBA" id="ARBA00022815"/>
    </source>
</evidence>
<reference evidence="5" key="1">
    <citation type="submission" date="2022-02" db="EMBL/GenBank/DDBJ databases">
        <title>Atlantic sturgeon de novo genome assembly.</title>
        <authorList>
            <person name="Stock M."/>
            <person name="Klopp C."/>
            <person name="Guiguen Y."/>
            <person name="Cabau C."/>
            <person name="Parinello H."/>
            <person name="Santidrian Yebra-Pimentel E."/>
            <person name="Kuhl H."/>
            <person name="Dirks R.P."/>
            <person name="Guessner J."/>
            <person name="Wuertz S."/>
            <person name="Du K."/>
            <person name="Schartl M."/>
        </authorList>
    </citation>
    <scope>NUCLEOTIDE SEQUENCE</scope>
    <source>
        <strain evidence="5">STURGEONOMICS-FGT-2020</strain>
        <tissue evidence="5">Whole blood</tissue>
    </source>
</reference>
<sequence>MDLRRLLVGWTLPLVVALLPVYSGRPARTLSLVGARSLPRGHHWAVGHFLGKKSLAAGPMESLYRLINPSTHRELETARPSASHRMRLIARGIRDRQPESEAQTTQVFVCLLRRVERRAVERCLEQLAGKRLLCGPSVALRD</sequence>
<comment type="caution">
    <text evidence="5">The sequence shown here is derived from an EMBL/GenBank/DDBJ whole genome shotgun (WGS) entry which is preliminary data.</text>
</comment>
<evidence type="ECO:0008006" key="7">
    <source>
        <dbReference type="Google" id="ProtNLM"/>
    </source>
</evidence>
<dbReference type="GO" id="GO:0005576">
    <property type="term" value="C:extracellular region"/>
    <property type="evidence" value="ECO:0007669"/>
    <property type="project" value="UniProtKB-SubCell"/>
</dbReference>
<name>A0AAD8CTS6_ACIOX</name>
<evidence type="ECO:0000256" key="2">
    <source>
        <dbReference type="ARBA" id="ARBA00010012"/>
    </source>
</evidence>
<proteinExistence type="inferred from homology"/>
<evidence type="ECO:0000256" key="1">
    <source>
        <dbReference type="ARBA" id="ARBA00004613"/>
    </source>
</evidence>
<protein>
    <recommendedName>
        <fullName evidence="7">Gastrin-releasing peptide</fullName>
    </recommendedName>
</protein>
<dbReference type="EMBL" id="JAGXEW010000026">
    <property type="protein sequence ID" value="KAK1157075.1"/>
    <property type="molecule type" value="Genomic_DNA"/>
</dbReference>
<gene>
    <name evidence="5" type="ORF">AOXY_G24645</name>
</gene>
<accession>A0AAD8CTS6</accession>
<keyword evidence="3" id="KW-0964">Secreted</keyword>
<dbReference type="AlphaFoldDB" id="A0AAD8CTS6"/>
<keyword evidence="6" id="KW-1185">Reference proteome</keyword>
<evidence type="ECO:0000313" key="5">
    <source>
        <dbReference type="EMBL" id="KAK1157075.1"/>
    </source>
</evidence>
<dbReference type="Proteomes" id="UP001230051">
    <property type="component" value="Unassembled WGS sequence"/>
</dbReference>
<dbReference type="Pfam" id="PF02044">
    <property type="entry name" value="Bombesin"/>
    <property type="match status" value="1"/>
</dbReference>
<comment type="similarity">
    <text evidence="2">Belongs to the bombesin/neuromedin-B/ranatensin family.</text>
</comment>
<dbReference type="InterPro" id="IPR000874">
    <property type="entry name" value="Bombesin"/>
</dbReference>
<keyword evidence="4" id="KW-0027">Amidation</keyword>
<evidence type="ECO:0000256" key="3">
    <source>
        <dbReference type="ARBA" id="ARBA00022525"/>
    </source>
</evidence>
<evidence type="ECO:0000313" key="6">
    <source>
        <dbReference type="Proteomes" id="UP001230051"/>
    </source>
</evidence>
<comment type="subcellular location">
    <subcellularLocation>
        <location evidence="1">Secreted</location>
    </subcellularLocation>
</comment>
<organism evidence="5 6">
    <name type="scientific">Acipenser oxyrinchus oxyrinchus</name>
    <dbReference type="NCBI Taxonomy" id="40147"/>
    <lineage>
        <taxon>Eukaryota</taxon>
        <taxon>Metazoa</taxon>
        <taxon>Chordata</taxon>
        <taxon>Craniata</taxon>
        <taxon>Vertebrata</taxon>
        <taxon>Euteleostomi</taxon>
        <taxon>Actinopterygii</taxon>
        <taxon>Chondrostei</taxon>
        <taxon>Acipenseriformes</taxon>
        <taxon>Acipenseridae</taxon>
        <taxon>Acipenser</taxon>
    </lineage>
</organism>